<gene>
    <name evidence="2" type="ORF">MMUR_32650</name>
</gene>
<dbReference type="Pfam" id="PF12680">
    <property type="entry name" value="SnoaL_2"/>
    <property type="match status" value="1"/>
</dbReference>
<dbReference type="AlphaFoldDB" id="A0A7I9WNJ5"/>
<dbReference type="EMBL" id="BLKT01000003">
    <property type="protein sequence ID" value="GFG59129.1"/>
    <property type="molecule type" value="Genomic_DNA"/>
</dbReference>
<proteinExistence type="predicted"/>
<protein>
    <recommendedName>
        <fullName evidence="1">SnoaL-like domain-containing protein</fullName>
    </recommendedName>
</protein>
<dbReference type="SUPFAM" id="SSF54427">
    <property type="entry name" value="NTF2-like"/>
    <property type="match status" value="1"/>
</dbReference>
<dbReference type="Gene3D" id="3.10.450.50">
    <property type="match status" value="1"/>
</dbReference>
<accession>A0A7I9WNJ5</accession>
<dbReference type="RefSeq" id="WP_163908439.1">
    <property type="nucleotide sequence ID" value="NZ_BAAAMC010000018.1"/>
</dbReference>
<reference evidence="2 3" key="1">
    <citation type="journal article" date="2019" name="Emerg. Microbes Infect.">
        <title>Comprehensive subspecies identification of 175 nontuberculous mycobacteria species based on 7547 genomic profiles.</title>
        <authorList>
            <person name="Matsumoto Y."/>
            <person name="Kinjo T."/>
            <person name="Motooka D."/>
            <person name="Nabeya D."/>
            <person name="Jung N."/>
            <person name="Uechi K."/>
            <person name="Horii T."/>
            <person name="Iida T."/>
            <person name="Fujita J."/>
            <person name="Nakamura S."/>
        </authorList>
    </citation>
    <scope>NUCLEOTIDE SEQUENCE [LARGE SCALE GENOMIC DNA]</scope>
    <source>
        <strain evidence="2 3">JCM 13392</strain>
    </source>
</reference>
<evidence type="ECO:0000313" key="3">
    <source>
        <dbReference type="Proteomes" id="UP000465241"/>
    </source>
</evidence>
<dbReference type="Proteomes" id="UP000465241">
    <property type="component" value="Unassembled WGS sequence"/>
</dbReference>
<dbReference type="InterPro" id="IPR032710">
    <property type="entry name" value="NTF2-like_dom_sf"/>
</dbReference>
<name>A0A7I9WNJ5_9MYCO</name>
<organism evidence="2 3">
    <name type="scientific">Mycolicibacterium murale</name>
    <dbReference type="NCBI Taxonomy" id="182220"/>
    <lineage>
        <taxon>Bacteria</taxon>
        <taxon>Bacillati</taxon>
        <taxon>Actinomycetota</taxon>
        <taxon>Actinomycetes</taxon>
        <taxon>Mycobacteriales</taxon>
        <taxon>Mycobacteriaceae</taxon>
        <taxon>Mycolicibacterium</taxon>
    </lineage>
</organism>
<dbReference type="InterPro" id="IPR037401">
    <property type="entry name" value="SnoaL-like"/>
</dbReference>
<comment type="caution">
    <text evidence="2">The sequence shown here is derived from an EMBL/GenBank/DDBJ whole genome shotgun (WGS) entry which is preliminary data.</text>
</comment>
<feature type="domain" description="SnoaL-like" evidence="1">
    <location>
        <begin position="13"/>
        <end position="103"/>
    </location>
</feature>
<keyword evidence="3" id="KW-1185">Reference proteome</keyword>
<evidence type="ECO:0000313" key="2">
    <source>
        <dbReference type="EMBL" id="GFG59129.1"/>
    </source>
</evidence>
<sequence>MTAHTDADLLAAVEQSPQAAARRDRSGWVGLFTDDASVEDPVGSVPHRGPEAIGLFFDTFIAPRDITFHPHADIVCGSTVIRDVTLEVRMGPAVSIDVAAILRYALVDVGGELKIRELQAFWELPPMLWRFARRGVPAVPVALGLSRAMLVNQRPRGVAGFLTGLHRPARRHRREVDTLLSALTGGDQLAGRRMLGAGSRVTAGDGDPIGVDALGARLVGARVASRITAGFTTAVSLRGADGPAVVLIDTDPWTVRLFAAGADPDQSRA</sequence>
<evidence type="ECO:0000259" key="1">
    <source>
        <dbReference type="Pfam" id="PF12680"/>
    </source>
</evidence>